<evidence type="ECO:0000313" key="4">
    <source>
        <dbReference type="Proteomes" id="UP000321393"/>
    </source>
</evidence>
<reference evidence="4 5" key="1">
    <citation type="submission" date="2019-08" db="EMBL/GenBank/DDBJ databases">
        <title>Draft genome sequences of two oriental melons (Cucumis melo L. var makuwa).</title>
        <authorList>
            <person name="Kwon S.-Y."/>
        </authorList>
    </citation>
    <scope>NUCLEOTIDE SEQUENCE [LARGE SCALE GENOMIC DNA]</scope>
    <source>
        <strain evidence="5">cv. Chang Bougi</strain>
        <strain evidence="4">cv. SW 3</strain>
        <tissue evidence="3">Leaf</tissue>
    </source>
</reference>
<comment type="caution">
    <text evidence="3">The sequence shown here is derived from an EMBL/GenBank/DDBJ whole genome shotgun (WGS) entry which is preliminary data.</text>
</comment>
<organism evidence="3 5">
    <name type="scientific">Cucumis melo var. makuwa</name>
    <name type="common">Oriental melon</name>
    <dbReference type="NCBI Taxonomy" id="1194695"/>
    <lineage>
        <taxon>Eukaryota</taxon>
        <taxon>Viridiplantae</taxon>
        <taxon>Streptophyta</taxon>
        <taxon>Embryophyta</taxon>
        <taxon>Tracheophyta</taxon>
        <taxon>Spermatophyta</taxon>
        <taxon>Magnoliopsida</taxon>
        <taxon>eudicotyledons</taxon>
        <taxon>Gunneridae</taxon>
        <taxon>Pentapetalae</taxon>
        <taxon>rosids</taxon>
        <taxon>fabids</taxon>
        <taxon>Cucurbitales</taxon>
        <taxon>Cucurbitaceae</taxon>
        <taxon>Benincaseae</taxon>
        <taxon>Cucumis</taxon>
    </lineage>
</organism>
<dbReference type="Proteomes" id="UP000321947">
    <property type="component" value="Unassembled WGS sequence"/>
</dbReference>
<gene>
    <name evidence="3" type="ORF">E5676_scaffold945G00300</name>
    <name evidence="2" type="ORF">E6C27_scaffold673G00310</name>
</gene>
<name>A0A5D3D5L4_CUCMM</name>
<evidence type="ECO:0000313" key="3">
    <source>
        <dbReference type="EMBL" id="TYK18812.1"/>
    </source>
</evidence>
<dbReference type="Proteomes" id="UP000321393">
    <property type="component" value="Unassembled WGS sequence"/>
</dbReference>
<accession>A0A5D3D5L4</accession>
<evidence type="ECO:0000256" key="1">
    <source>
        <dbReference type="SAM" id="MobiDB-lite"/>
    </source>
</evidence>
<proteinExistence type="predicted"/>
<dbReference type="AlphaFoldDB" id="A0A5D3D5L4"/>
<dbReference type="EMBL" id="SSTD01007466">
    <property type="protein sequence ID" value="TYK18812.1"/>
    <property type="molecule type" value="Genomic_DNA"/>
</dbReference>
<protein>
    <submittedName>
        <fullName evidence="3">Uncharacterized protein</fullName>
    </submittedName>
</protein>
<evidence type="ECO:0000313" key="5">
    <source>
        <dbReference type="Proteomes" id="UP000321947"/>
    </source>
</evidence>
<evidence type="ECO:0000313" key="2">
    <source>
        <dbReference type="EMBL" id="KAA0050573.1"/>
    </source>
</evidence>
<sequence>MPKMEIERTIALQETGVLPTPKNVGENEKYVGITFPDVQNGVGRNVGRNASGEAFRRHTNATSGKPLPTPN</sequence>
<feature type="region of interest" description="Disordered" evidence="1">
    <location>
        <begin position="39"/>
        <end position="71"/>
    </location>
</feature>
<dbReference type="EMBL" id="SSTE01011804">
    <property type="protein sequence ID" value="KAA0050573.1"/>
    <property type="molecule type" value="Genomic_DNA"/>
</dbReference>